<organism evidence="1 2">
    <name type="scientific">Candidatus Scalindua brodae</name>
    <dbReference type="NCBI Taxonomy" id="237368"/>
    <lineage>
        <taxon>Bacteria</taxon>
        <taxon>Pseudomonadati</taxon>
        <taxon>Planctomycetota</taxon>
        <taxon>Candidatus Brocadiia</taxon>
        <taxon>Candidatus Brocadiales</taxon>
        <taxon>Candidatus Scalinduaceae</taxon>
        <taxon>Candidatus Scalindua</taxon>
    </lineage>
</organism>
<dbReference type="Proteomes" id="UP000030652">
    <property type="component" value="Unassembled WGS sequence"/>
</dbReference>
<evidence type="ECO:0000313" key="1">
    <source>
        <dbReference type="EMBL" id="KHE92014.1"/>
    </source>
</evidence>
<comment type="caution">
    <text evidence="1">The sequence shown here is derived from an EMBL/GenBank/DDBJ whole genome shotgun (WGS) entry which is preliminary data.</text>
</comment>
<sequence>MKNPFSLLQCKSKIAFYLCILILTFYALPVQASVVFNEDFESGIGSWTIDNEVWEVGSPTSEPGSSYGGTQCAGTVLDLIQEWFYN</sequence>
<accession>A0A0B0EHH0</accession>
<gene>
    <name evidence="1" type="ORF">SCABRO_02243</name>
</gene>
<evidence type="ECO:0000313" key="2">
    <source>
        <dbReference type="Proteomes" id="UP000030652"/>
    </source>
</evidence>
<dbReference type="AlphaFoldDB" id="A0A0B0EHH0"/>
<protein>
    <submittedName>
        <fullName evidence="1">Uncharacterized protein</fullName>
    </submittedName>
</protein>
<dbReference type="EMBL" id="JRYO01000156">
    <property type="protein sequence ID" value="KHE92014.1"/>
    <property type="molecule type" value="Genomic_DNA"/>
</dbReference>
<proteinExistence type="predicted"/>
<reference evidence="1 2" key="1">
    <citation type="submission" date="2014-10" db="EMBL/GenBank/DDBJ databases">
        <title>Draft genome of anammox bacterium scalindua brodae, obtained using differential coverage binning of sequence data from two enrichment reactors.</title>
        <authorList>
            <person name="Speth D.R."/>
            <person name="Russ L."/>
            <person name="Kartal B."/>
            <person name="Op den Camp H.J."/>
            <person name="Dutilh B.E."/>
            <person name="Jetten M.S."/>
        </authorList>
    </citation>
    <scope>NUCLEOTIDE SEQUENCE [LARGE SCALE GENOMIC DNA]</scope>
    <source>
        <strain evidence="1">RU1</strain>
    </source>
</reference>
<name>A0A0B0EHH0_9BACT</name>